<dbReference type="PANTHER" id="PTHR42852">
    <property type="entry name" value="THIOL:DISULFIDE INTERCHANGE PROTEIN DSBE"/>
    <property type="match status" value="1"/>
</dbReference>
<keyword evidence="8" id="KW-1185">Reference proteome</keyword>
<dbReference type="PANTHER" id="PTHR42852:SF6">
    <property type="entry name" value="THIOL:DISULFIDE INTERCHANGE PROTEIN DSBE"/>
    <property type="match status" value="1"/>
</dbReference>
<dbReference type="InterPro" id="IPR036249">
    <property type="entry name" value="Thioredoxin-like_sf"/>
</dbReference>
<gene>
    <name evidence="7" type="ORF">KK078_25630</name>
</gene>
<dbReference type="CDD" id="cd02966">
    <property type="entry name" value="TlpA_like_family"/>
    <property type="match status" value="1"/>
</dbReference>
<dbReference type="Pfam" id="PF14289">
    <property type="entry name" value="DUF4369"/>
    <property type="match status" value="1"/>
</dbReference>
<protein>
    <submittedName>
        <fullName evidence="7">Redoxin domain-containing protein</fullName>
    </submittedName>
</protein>
<reference evidence="7 8" key="1">
    <citation type="submission" date="2021-05" db="EMBL/GenBank/DDBJ databases">
        <title>A Polyphasic approach of four new species of the genus Ohtaekwangia: Ohtaekwangia histidinii sp. nov., Ohtaekwangia cretensis sp. nov., Ohtaekwangia indiensis sp. nov., Ohtaekwangia reichenbachii sp. nov. from diverse environment.</title>
        <authorList>
            <person name="Octaviana S."/>
        </authorList>
    </citation>
    <scope>NUCLEOTIDE SEQUENCE [LARGE SCALE GENOMIC DNA]</scope>
    <source>
        <strain evidence="7 8">PWU37</strain>
    </source>
</reference>
<evidence type="ECO:0000256" key="3">
    <source>
        <dbReference type="ARBA" id="ARBA00023157"/>
    </source>
</evidence>
<dbReference type="GO" id="GO:0030313">
    <property type="term" value="C:cell envelope"/>
    <property type="evidence" value="ECO:0007669"/>
    <property type="project" value="UniProtKB-SubCell"/>
</dbReference>
<dbReference type="InterPro" id="IPR025380">
    <property type="entry name" value="DUF4369"/>
</dbReference>
<keyword evidence="4" id="KW-0676">Redox-active center</keyword>
<comment type="caution">
    <text evidence="7">The sequence shown here is derived from an EMBL/GenBank/DDBJ whole genome shotgun (WGS) entry which is preliminary data.</text>
</comment>
<dbReference type="Pfam" id="PF00578">
    <property type="entry name" value="AhpC-TSA"/>
    <property type="match status" value="1"/>
</dbReference>
<sequence>MKNKFIVVTMLVLLGVGAYAQSPRGYVITGKIEGLKGNVIMRHMEDGVKDIADTINVTDGTFVFRGRVQEPADMTIIFSPEARFQKVFYVQNLDLQLVGKADALDKLEVKGSPVQDDYAQLEAQITAYRAKVMELYNKADQVRNAGDTVQAATIQKEADNMYRGEMSVRKQFVLDHLRSFASLNELMNYVSSENLDEAQAIFDKLDAPLKKTAKAKEITDRIANLRATQVGNGYIDFVMNDVNGKPVKLSSYKGKYVLLEFWASWCGPCRAENPNLREQYKKYSAKGFNILGVSLDSKAEPWKKAIEKDELPWVHVSDLKGWQNQAAVQYGVRAVPANFLIGPDGKIIARDLRAETLNAKLEEIFH</sequence>
<organism evidence="7 8">
    <name type="scientific">Dawidia soli</name>
    <dbReference type="NCBI Taxonomy" id="2782352"/>
    <lineage>
        <taxon>Bacteria</taxon>
        <taxon>Pseudomonadati</taxon>
        <taxon>Bacteroidota</taxon>
        <taxon>Cytophagia</taxon>
        <taxon>Cytophagales</taxon>
        <taxon>Chryseotaleaceae</taxon>
        <taxon>Dawidia</taxon>
    </lineage>
</organism>
<dbReference type="InterPro" id="IPR000866">
    <property type="entry name" value="AhpC/TSA"/>
</dbReference>
<accession>A0AAP2DFS6</accession>
<evidence type="ECO:0000256" key="5">
    <source>
        <dbReference type="SAM" id="SignalP"/>
    </source>
</evidence>
<dbReference type="GO" id="GO:0016491">
    <property type="term" value="F:oxidoreductase activity"/>
    <property type="evidence" value="ECO:0007669"/>
    <property type="project" value="InterPro"/>
</dbReference>
<evidence type="ECO:0000256" key="2">
    <source>
        <dbReference type="ARBA" id="ARBA00022748"/>
    </source>
</evidence>
<evidence type="ECO:0000313" key="8">
    <source>
        <dbReference type="Proteomes" id="UP001319180"/>
    </source>
</evidence>
<evidence type="ECO:0000256" key="4">
    <source>
        <dbReference type="ARBA" id="ARBA00023284"/>
    </source>
</evidence>
<keyword evidence="5" id="KW-0732">Signal</keyword>
<dbReference type="Gene3D" id="3.40.30.10">
    <property type="entry name" value="Glutaredoxin"/>
    <property type="match status" value="1"/>
</dbReference>
<dbReference type="InterPro" id="IPR050553">
    <property type="entry name" value="Thioredoxin_ResA/DsbE_sf"/>
</dbReference>
<dbReference type="GO" id="GO:0016209">
    <property type="term" value="F:antioxidant activity"/>
    <property type="evidence" value="ECO:0007669"/>
    <property type="project" value="InterPro"/>
</dbReference>
<dbReference type="PROSITE" id="PS00194">
    <property type="entry name" value="THIOREDOXIN_1"/>
    <property type="match status" value="1"/>
</dbReference>
<proteinExistence type="predicted"/>
<dbReference type="GO" id="GO:0017004">
    <property type="term" value="P:cytochrome complex assembly"/>
    <property type="evidence" value="ECO:0007669"/>
    <property type="project" value="UniProtKB-KW"/>
</dbReference>
<feature type="domain" description="Thioredoxin" evidence="6">
    <location>
        <begin position="228"/>
        <end position="366"/>
    </location>
</feature>
<dbReference type="InterPro" id="IPR013766">
    <property type="entry name" value="Thioredoxin_domain"/>
</dbReference>
<dbReference type="Proteomes" id="UP001319180">
    <property type="component" value="Unassembled WGS sequence"/>
</dbReference>
<keyword evidence="2" id="KW-0201">Cytochrome c-type biogenesis</keyword>
<evidence type="ECO:0000313" key="7">
    <source>
        <dbReference type="EMBL" id="MBT1689970.1"/>
    </source>
</evidence>
<keyword evidence="3" id="KW-1015">Disulfide bond</keyword>
<evidence type="ECO:0000256" key="1">
    <source>
        <dbReference type="ARBA" id="ARBA00004196"/>
    </source>
</evidence>
<name>A0AAP2DFS6_9BACT</name>
<dbReference type="SUPFAM" id="SSF52833">
    <property type="entry name" value="Thioredoxin-like"/>
    <property type="match status" value="1"/>
</dbReference>
<dbReference type="PROSITE" id="PS51352">
    <property type="entry name" value="THIOREDOXIN_2"/>
    <property type="match status" value="1"/>
</dbReference>
<dbReference type="EMBL" id="JAHESC010000052">
    <property type="protein sequence ID" value="MBT1689970.1"/>
    <property type="molecule type" value="Genomic_DNA"/>
</dbReference>
<feature type="chain" id="PRO_5042965363" evidence="5">
    <location>
        <begin position="21"/>
        <end position="366"/>
    </location>
</feature>
<dbReference type="RefSeq" id="WP_317195993.1">
    <property type="nucleotide sequence ID" value="NZ_JAHESC010000052.1"/>
</dbReference>
<comment type="subcellular location">
    <subcellularLocation>
        <location evidence="1">Cell envelope</location>
    </subcellularLocation>
</comment>
<evidence type="ECO:0000259" key="6">
    <source>
        <dbReference type="PROSITE" id="PS51352"/>
    </source>
</evidence>
<dbReference type="AlphaFoldDB" id="A0AAP2DFS6"/>
<feature type="signal peptide" evidence="5">
    <location>
        <begin position="1"/>
        <end position="20"/>
    </location>
</feature>
<dbReference type="InterPro" id="IPR017937">
    <property type="entry name" value="Thioredoxin_CS"/>
</dbReference>